<gene>
    <name evidence="1" type="ORF">BCR34DRAFT_144503</name>
</gene>
<protein>
    <submittedName>
        <fullName evidence="1">Uncharacterized protein</fullName>
    </submittedName>
</protein>
<name>A0A1Y2A0G1_9PLEO</name>
<sequence>MRASSAGPCAGRRGPQRQTFLATRRAFGRLALFVASLSIHPHPTMACQADPELQRNQQRCTASAASPPQARRQLEQRVLQEAAALRCADSRVESRQQPSFAAYEHATRDTFSFHSLFLITMPALTACVRRQRFCTLHSALRLCPFRVGSSVRNSTLGFLFSLPIGIRQRRHLEFDSFHISVCLIVK</sequence>
<organism evidence="1 2">
    <name type="scientific">Clohesyomyces aquaticus</name>
    <dbReference type="NCBI Taxonomy" id="1231657"/>
    <lineage>
        <taxon>Eukaryota</taxon>
        <taxon>Fungi</taxon>
        <taxon>Dikarya</taxon>
        <taxon>Ascomycota</taxon>
        <taxon>Pezizomycotina</taxon>
        <taxon>Dothideomycetes</taxon>
        <taxon>Pleosporomycetidae</taxon>
        <taxon>Pleosporales</taxon>
        <taxon>Lindgomycetaceae</taxon>
        <taxon>Clohesyomyces</taxon>
    </lineage>
</organism>
<dbReference type="EMBL" id="MCFA01000021">
    <property type="protein sequence ID" value="ORY15992.1"/>
    <property type="molecule type" value="Genomic_DNA"/>
</dbReference>
<dbReference type="AlphaFoldDB" id="A0A1Y2A0G1"/>
<dbReference type="Proteomes" id="UP000193144">
    <property type="component" value="Unassembled WGS sequence"/>
</dbReference>
<evidence type="ECO:0000313" key="1">
    <source>
        <dbReference type="EMBL" id="ORY15992.1"/>
    </source>
</evidence>
<evidence type="ECO:0000313" key="2">
    <source>
        <dbReference type="Proteomes" id="UP000193144"/>
    </source>
</evidence>
<accession>A0A1Y2A0G1</accession>
<comment type="caution">
    <text evidence="1">The sequence shown here is derived from an EMBL/GenBank/DDBJ whole genome shotgun (WGS) entry which is preliminary data.</text>
</comment>
<proteinExistence type="predicted"/>
<keyword evidence="2" id="KW-1185">Reference proteome</keyword>
<reference evidence="1 2" key="1">
    <citation type="submission" date="2016-07" db="EMBL/GenBank/DDBJ databases">
        <title>Pervasive Adenine N6-methylation of Active Genes in Fungi.</title>
        <authorList>
            <consortium name="DOE Joint Genome Institute"/>
            <person name="Mondo S.J."/>
            <person name="Dannebaum R.O."/>
            <person name="Kuo R.C."/>
            <person name="Labutti K."/>
            <person name="Haridas S."/>
            <person name="Kuo A."/>
            <person name="Salamov A."/>
            <person name="Ahrendt S.R."/>
            <person name="Lipzen A."/>
            <person name="Sullivan W."/>
            <person name="Andreopoulos W.B."/>
            <person name="Clum A."/>
            <person name="Lindquist E."/>
            <person name="Daum C."/>
            <person name="Ramamoorthy G.K."/>
            <person name="Gryganskyi A."/>
            <person name="Culley D."/>
            <person name="Magnuson J.K."/>
            <person name="James T.Y."/>
            <person name="O'Malley M.A."/>
            <person name="Stajich J.E."/>
            <person name="Spatafora J.W."/>
            <person name="Visel A."/>
            <person name="Grigoriev I.V."/>
        </authorList>
    </citation>
    <scope>NUCLEOTIDE SEQUENCE [LARGE SCALE GENOMIC DNA]</scope>
    <source>
        <strain evidence="1 2">CBS 115471</strain>
    </source>
</reference>